<evidence type="ECO:0000259" key="2">
    <source>
        <dbReference type="Pfam" id="PF04909"/>
    </source>
</evidence>
<evidence type="ECO:0000256" key="1">
    <source>
        <dbReference type="ARBA" id="ARBA00023239"/>
    </source>
</evidence>
<evidence type="ECO:0000313" key="4">
    <source>
        <dbReference type="Proteomes" id="UP000502611"/>
    </source>
</evidence>
<dbReference type="GO" id="GO:0019748">
    <property type="term" value="P:secondary metabolic process"/>
    <property type="evidence" value="ECO:0007669"/>
    <property type="project" value="TreeGrafter"/>
</dbReference>
<dbReference type="AlphaFoldDB" id="A0A6M4G5Z5"/>
<reference evidence="3 4" key="1">
    <citation type="submission" date="2020-04" db="EMBL/GenBank/DDBJ databases">
        <title>The Whole Genome Analysis of High salt-tolerant Sphingobium yanoikuyae YC-XJ2 with Aryl organophosphorus flame retardants (aryl-OPFRs)-degrading capacity and characteristics of Related phosphotriesterase.</title>
        <authorList>
            <person name="Li X."/>
        </authorList>
    </citation>
    <scope>NUCLEOTIDE SEQUENCE [LARGE SCALE GENOMIC DNA]</scope>
    <source>
        <strain evidence="3 4">YC-XJ2</strain>
    </source>
</reference>
<feature type="domain" description="Amidohydrolase-related" evidence="2">
    <location>
        <begin position="85"/>
        <end position="385"/>
    </location>
</feature>
<name>A0A6M4G5Z5_SPHYA</name>
<proteinExistence type="predicted"/>
<dbReference type="Pfam" id="PF04909">
    <property type="entry name" value="Amidohydro_2"/>
    <property type="match status" value="1"/>
</dbReference>
<dbReference type="PANTHER" id="PTHR21240">
    <property type="entry name" value="2-AMINO-3-CARBOXYLMUCONATE-6-SEMIALDEHYDE DECARBOXYLASE"/>
    <property type="match status" value="1"/>
</dbReference>
<accession>A0A6M4G5Z5</accession>
<gene>
    <name evidence="3" type="ORF">HH800_09110</name>
</gene>
<protein>
    <submittedName>
        <fullName evidence="3">Amidohydrolase</fullName>
    </submittedName>
</protein>
<keyword evidence="1" id="KW-0456">Lyase</keyword>
<dbReference type="InterPro" id="IPR032466">
    <property type="entry name" value="Metal_Hydrolase"/>
</dbReference>
<dbReference type="PANTHER" id="PTHR21240:SF28">
    <property type="entry name" value="ISO-OROTATE DECARBOXYLASE (EUROFUNG)"/>
    <property type="match status" value="1"/>
</dbReference>
<evidence type="ECO:0000313" key="3">
    <source>
        <dbReference type="EMBL" id="QJR02326.1"/>
    </source>
</evidence>
<sequence>MQPFVFSCDAHIAEPADLFTSRMPDHLRQFAISSQADGDVRITRIGEKVILKINTNFHAHKTGADDKAFQQQSSGDTPSPDRACVDAREHFVSDCAVDTRRRGARDLALRLADMDRDGVDAELVFPSLGLMLPRIDDREGQQVACRIYNDWAWDYTAPVRDRLIPAAMIPCFDFDDALTECLRTAELGYAAYCLWEGLNNYNDARWDPIFALAAERHIPIVFHTGVGDINIRALRGPGAAMFNYTRQMNDAVDIITQLVGGGVLDRNPGAHILFAEHSAGWLMGLAERMDEVYHGHAPAITPKLSRLPSQIVRDQVHCALQNDVGALRTRDGVGIGALLFATDYPHSEGTFPYSRNVVARMIAENPACSQEDFVAVLGGNAASLFVRANLKHKVEARARQTEAA</sequence>
<dbReference type="GO" id="GO:0016831">
    <property type="term" value="F:carboxy-lyase activity"/>
    <property type="evidence" value="ECO:0007669"/>
    <property type="project" value="InterPro"/>
</dbReference>
<dbReference type="InterPro" id="IPR032465">
    <property type="entry name" value="ACMSD"/>
</dbReference>
<dbReference type="GO" id="GO:0005737">
    <property type="term" value="C:cytoplasm"/>
    <property type="evidence" value="ECO:0007669"/>
    <property type="project" value="TreeGrafter"/>
</dbReference>
<keyword evidence="3" id="KW-0378">Hydrolase</keyword>
<dbReference type="InterPro" id="IPR006680">
    <property type="entry name" value="Amidohydro-rel"/>
</dbReference>
<dbReference type="GO" id="GO:0016787">
    <property type="term" value="F:hydrolase activity"/>
    <property type="evidence" value="ECO:0007669"/>
    <property type="project" value="UniProtKB-KW"/>
</dbReference>
<dbReference type="RefSeq" id="WP_169860821.1">
    <property type="nucleotide sequence ID" value="NZ_CP053021.1"/>
</dbReference>
<dbReference type="EMBL" id="CP053021">
    <property type="protein sequence ID" value="QJR02326.1"/>
    <property type="molecule type" value="Genomic_DNA"/>
</dbReference>
<dbReference type="Gene3D" id="3.20.20.140">
    <property type="entry name" value="Metal-dependent hydrolases"/>
    <property type="match status" value="1"/>
</dbReference>
<organism evidence="3 4">
    <name type="scientific">Sphingobium yanoikuyae</name>
    <name type="common">Sphingomonas yanoikuyae</name>
    <dbReference type="NCBI Taxonomy" id="13690"/>
    <lineage>
        <taxon>Bacteria</taxon>
        <taxon>Pseudomonadati</taxon>
        <taxon>Pseudomonadota</taxon>
        <taxon>Alphaproteobacteria</taxon>
        <taxon>Sphingomonadales</taxon>
        <taxon>Sphingomonadaceae</taxon>
        <taxon>Sphingobium</taxon>
    </lineage>
</organism>
<dbReference type="SUPFAM" id="SSF51556">
    <property type="entry name" value="Metallo-dependent hydrolases"/>
    <property type="match status" value="1"/>
</dbReference>
<dbReference type="Proteomes" id="UP000502611">
    <property type="component" value="Chromosome"/>
</dbReference>